<feature type="region of interest" description="Disordered" evidence="1">
    <location>
        <begin position="98"/>
        <end position="133"/>
    </location>
</feature>
<organism evidence="2 3">
    <name type="scientific">Rotaria sordida</name>
    <dbReference type="NCBI Taxonomy" id="392033"/>
    <lineage>
        <taxon>Eukaryota</taxon>
        <taxon>Metazoa</taxon>
        <taxon>Spiralia</taxon>
        <taxon>Gnathifera</taxon>
        <taxon>Rotifera</taxon>
        <taxon>Eurotatoria</taxon>
        <taxon>Bdelloidea</taxon>
        <taxon>Philodinida</taxon>
        <taxon>Philodinidae</taxon>
        <taxon>Rotaria</taxon>
    </lineage>
</organism>
<evidence type="ECO:0000256" key="1">
    <source>
        <dbReference type="SAM" id="MobiDB-lite"/>
    </source>
</evidence>
<accession>A0A820IAU6</accession>
<protein>
    <submittedName>
        <fullName evidence="2">Uncharacterized protein</fullName>
    </submittedName>
</protein>
<evidence type="ECO:0000313" key="3">
    <source>
        <dbReference type="Proteomes" id="UP000663836"/>
    </source>
</evidence>
<proteinExistence type="predicted"/>
<gene>
    <name evidence="2" type="ORF">JBS370_LOCUS40554</name>
</gene>
<dbReference type="Proteomes" id="UP000663836">
    <property type="component" value="Unassembled WGS sequence"/>
</dbReference>
<feature type="region of interest" description="Disordered" evidence="1">
    <location>
        <begin position="155"/>
        <end position="186"/>
    </location>
</feature>
<dbReference type="EMBL" id="CAJOBD010037164">
    <property type="protein sequence ID" value="CAF4306076.1"/>
    <property type="molecule type" value="Genomic_DNA"/>
</dbReference>
<comment type="caution">
    <text evidence="2">The sequence shown here is derived from an EMBL/GenBank/DDBJ whole genome shotgun (WGS) entry which is preliminary data.</text>
</comment>
<evidence type="ECO:0000313" key="2">
    <source>
        <dbReference type="EMBL" id="CAF4306076.1"/>
    </source>
</evidence>
<feature type="compositionally biased region" description="Polar residues" evidence="1">
    <location>
        <begin position="155"/>
        <end position="176"/>
    </location>
</feature>
<reference evidence="2" key="1">
    <citation type="submission" date="2021-02" db="EMBL/GenBank/DDBJ databases">
        <authorList>
            <person name="Nowell W R."/>
        </authorList>
    </citation>
    <scope>NUCLEOTIDE SEQUENCE</scope>
</reference>
<feature type="compositionally biased region" description="Low complexity" evidence="1">
    <location>
        <begin position="98"/>
        <end position="132"/>
    </location>
</feature>
<name>A0A820IAU6_9BILA</name>
<sequence length="186" mass="19957">MVNNESNVNGFRVEFFVQPGKNQLFTIAPYVSLSYNSTMSNAGPSIPDFLDDVPSPLTGVRISILSTRDDQPPHNLKLAIFGCFNTPIIETRTTGRLPTTETSVTPVKSTTAAVTTSAPGSSTGTPASSTTVLPPITTTMSYCTQQNGMNQPLTIQPTQVTSNPRHETTGNINRTLKNPGFNYASM</sequence>
<dbReference type="AlphaFoldDB" id="A0A820IAU6"/>